<feature type="region of interest" description="Disordered" evidence="1">
    <location>
        <begin position="25"/>
        <end position="230"/>
    </location>
</feature>
<organism evidence="2 3">
    <name type="scientific">Dissophora globulifera</name>
    <dbReference type="NCBI Taxonomy" id="979702"/>
    <lineage>
        <taxon>Eukaryota</taxon>
        <taxon>Fungi</taxon>
        <taxon>Fungi incertae sedis</taxon>
        <taxon>Mucoromycota</taxon>
        <taxon>Mortierellomycotina</taxon>
        <taxon>Mortierellomycetes</taxon>
        <taxon>Mortierellales</taxon>
        <taxon>Mortierellaceae</taxon>
        <taxon>Dissophora</taxon>
    </lineage>
</organism>
<evidence type="ECO:0000313" key="3">
    <source>
        <dbReference type="Proteomes" id="UP000738325"/>
    </source>
</evidence>
<dbReference type="EMBL" id="JAAAIP010001715">
    <property type="protein sequence ID" value="KAG0304426.1"/>
    <property type="molecule type" value="Genomic_DNA"/>
</dbReference>
<dbReference type="Proteomes" id="UP000738325">
    <property type="component" value="Unassembled WGS sequence"/>
</dbReference>
<sequence>DTPAKPSTKEEQAQMQTAMSVLAKVAQPGPAKDEWQTVTGRTKKALKRGQPTSSRGEITSSASKSEIVAHQDKKRRSLKDPSKESRVTTKSVGITSPQGTHRAPFTFSPAPPSVPSGSAAPRKPASAPKAAPSAPAMHPGVLSETQLPPPEDAPGRDAVVGVTSMAPTEGEKKTMVTTTPDSAQQTGADEPRCDQVAEPSNPVPGVITVPDTDEEMKEAEVTPTPGPASG</sequence>
<reference evidence="2" key="1">
    <citation type="journal article" date="2020" name="Fungal Divers.">
        <title>Resolving the Mortierellaceae phylogeny through synthesis of multi-gene phylogenetics and phylogenomics.</title>
        <authorList>
            <person name="Vandepol N."/>
            <person name="Liber J."/>
            <person name="Desiro A."/>
            <person name="Na H."/>
            <person name="Kennedy M."/>
            <person name="Barry K."/>
            <person name="Grigoriev I.V."/>
            <person name="Miller A.N."/>
            <person name="O'Donnell K."/>
            <person name="Stajich J.E."/>
            <person name="Bonito G."/>
        </authorList>
    </citation>
    <scope>NUCLEOTIDE SEQUENCE</scope>
    <source>
        <strain evidence="2">REB-010B</strain>
    </source>
</reference>
<feature type="compositionally biased region" description="Basic and acidic residues" evidence="1">
    <location>
        <begin position="78"/>
        <end position="87"/>
    </location>
</feature>
<feature type="compositionally biased region" description="Polar residues" evidence="1">
    <location>
        <begin position="88"/>
        <end position="99"/>
    </location>
</feature>
<proteinExistence type="predicted"/>
<evidence type="ECO:0000313" key="2">
    <source>
        <dbReference type="EMBL" id="KAG0304426.1"/>
    </source>
</evidence>
<feature type="non-terminal residue" evidence="2">
    <location>
        <position position="1"/>
    </location>
</feature>
<keyword evidence="3" id="KW-1185">Reference proteome</keyword>
<evidence type="ECO:0000256" key="1">
    <source>
        <dbReference type="SAM" id="MobiDB-lite"/>
    </source>
</evidence>
<name>A0A9P6QWJ7_9FUNG</name>
<accession>A0A9P6QWJ7</accession>
<dbReference type="AlphaFoldDB" id="A0A9P6QWJ7"/>
<gene>
    <name evidence="2" type="ORF">BGZ99_002415</name>
</gene>
<feature type="compositionally biased region" description="Polar residues" evidence="1">
    <location>
        <begin position="175"/>
        <end position="187"/>
    </location>
</feature>
<feature type="compositionally biased region" description="Polar residues" evidence="1">
    <location>
        <begin position="50"/>
        <end position="64"/>
    </location>
</feature>
<feature type="compositionally biased region" description="Low complexity" evidence="1">
    <location>
        <begin position="115"/>
        <end position="136"/>
    </location>
</feature>
<comment type="caution">
    <text evidence="2">The sequence shown here is derived from an EMBL/GenBank/DDBJ whole genome shotgun (WGS) entry which is preliminary data.</text>
</comment>
<protein>
    <submittedName>
        <fullName evidence="2">Uncharacterized protein</fullName>
    </submittedName>
</protein>